<evidence type="ECO:0000259" key="2">
    <source>
        <dbReference type="PROSITE" id="PS50828"/>
    </source>
</evidence>
<dbReference type="RefSeq" id="XP_720552.1">
    <property type="nucleotide sequence ID" value="XM_715459.1"/>
</dbReference>
<feature type="compositionally biased region" description="Low complexity" evidence="1">
    <location>
        <begin position="136"/>
        <end position="145"/>
    </location>
</feature>
<dbReference type="GeneID" id="3637791"/>
<dbReference type="InterPro" id="IPR052772">
    <property type="entry name" value="Endo/PolyKinase_Domain-Protein"/>
</dbReference>
<dbReference type="eggNOG" id="KOG2401">
    <property type="taxonomic scope" value="Eukaryota"/>
</dbReference>
<dbReference type="FunCoup" id="A0A1D8PNE2">
    <property type="interactions" value="18"/>
</dbReference>
<reference evidence="4 5" key="3">
    <citation type="journal article" date="2013" name="Genome Biol.">
        <title>Assembly of a phased diploid Candida albicans genome facilitates allele-specific measurements and provides a simple model for repeat and indel structure.</title>
        <authorList>
            <person name="Muzzey D."/>
            <person name="Schwartz K."/>
            <person name="Weissman J.S."/>
            <person name="Sherlock G."/>
        </authorList>
    </citation>
    <scope>NUCLEOTIDE SEQUENCE [LARGE SCALE GENOMIC DNA]</scope>
    <source>
        <strain evidence="5">SC5314 / ATCC MYA-2876</strain>
    </source>
</reference>
<dbReference type="OrthoDB" id="4080456at2759"/>
<feature type="region of interest" description="Disordered" evidence="1">
    <location>
        <begin position="1"/>
        <end position="66"/>
    </location>
</feature>
<proteinExistence type="predicted"/>
<evidence type="ECO:0000313" key="4">
    <source>
        <dbReference type="EMBL" id="AOW29661.1"/>
    </source>
</evidence>
<dbReference type="SMR" id="A0A1D8PNE2"/>
<feature type="compositionally biased region" description="Polar residues" evidence="1">
    <location>
        <begin position="1"/>
        <end position="21"/>
    </location>
</feature>
<evidence type="ECO:0000313" key="5">
    <source>
        <dbReference type="Proteomes" id="UP000000559"/>
    </source>
</evidence>
<keyword evidence="5" id="KW-1185">Reference proteome</keyword>
<dbReference type="Gene3D" id="3.30.1370.110">
    <property type="match status" value="1"/>
</dbReference>
<feature type="compositionally biased region" description="Basic residues" evidence="1">
    <location>
        <begin position="22"/>
        <end position="31"/>
    </location>
</feature>
<accession>A0A1D8PNE2</accession>
<dbReference type="VEuPathDB" id="FungiDB:C5_02350C_A"/>
<sequence length="292" mass="32865">MNCKSMTMSKQQPCHSNPTKTHIQKNSRKVQRGGARGLGGGNRISQDKETQRETSINGNDAKPIPIPSNYRYDEHSMEAKELWSLVPVNSKYSNRMGSIPNQKFPINEVFAIKALEFFQGDVYKVVELISELSSSPISSNKQSKQFNEKRQPFDVKINKPSSPSSTLEYQSDNVSFNSDDEQQLFNKYLKTGTVDFHGFTVVEAMKLVPLILNHWWNQELIHRQSIGQLQKFGNSASLGSVLIITGRGIHSTGGVSTIKASVNRYLINNNYIFNQPTSGSFEITGKRMNNKK</sequence>
<dbReference type="STRING" id="237561.A0A1D8PNE2"/>
<dbReference type="AlphaFoldDB" id="A0A1D8PNE2"/>
<dbReference type="Proteomes" id="UP000000559">
    <property type="component" value="Chromosome 5"/>
</dbReference>
<dbReference type="SMART" id="SM00463">
    <property type="entry name" value="SMR"/>
    <property type="match status" value="1"/>
</dbReference>
<organism evidence="4 5">
    <name type="scientific">Candida albicans (strain SC5314 / ATCC MYA-2876)</name>
    <name type="common">Yeast</name>
    <dbReference type="NCBI Taxonomy" id="237561"/>
    <lineage>
        <taxon>Eukaryota</taxon>
        <taxon>Fungi</taxon>
        <taxon>Dikarya</taxon>
        <taxon>Ascomycota</taxon>
        <taxon>Saccharomycotina</taxon>
        <taxon>Pichiomycetes</taxon>
        <taxon>Debaryomycetaceae</taxon>
        <taxon>Candida/Lodderomyces clade</taxon>
        <taxon>Candida</taxon>
    </lineage>
</organism>
<feature type="compositionally biased region" description="Basic and acidic residues" evidence="1">
    <location>
        <begin position="146"/>
        <end position="157"/>
    </location>
</feature>
<reference evidence="4 5" key="1">
    <citation type="journal article" date="2004" name="Proc. Natl. Acad. Sci. U.S.A.">
        <title>The diploid genome sequence of Candida albicans.</title>
        <authorList>
            <person name="Jones T."/>
            <person name="Federspiel N.A."/>
            <person name="Chibana H."/>
            <person name="Dungan J."/>
            <person name="Kalman S."/>
            <person name="Magee B.B."/>
            <person name="Newport G."/>
            <person name="Thorstenson Y.R."/>
            <person name="Agabian N."/>
            <person name="Magee P.T."/>
            <person name="Davis R.W."/>
            <person name="Scherer S."/>
        </authorList>
    </citation>
    <scope>NUCLEOTIDE SEQUENCE [LARGE SCALE GENOMIC DNA]</scope>
    <source>
        <strain evidence="5">SC5314 / ATCC MYA-2876</strain>
    </source>
</reference>
<feature type="compositionally biased region" description="Polar residues" evidence="1">
    <location>
        <begin position="159"/>
        <end position="170"/>
    </location>
</feature>
<reference evidence="4 5" key="2">
    <citation type="journal article" date="2007" name="Genome Biol.">
        <title>Assembly of the Candida albicans genome into sixteen supercontigs aligned on the eight chromosomes.</title>
        <authorList>
            <person name="van het Hoog M."/>
            <person name="Rast T.J."/>
            <person name="Martchenko M."/>
            <person name="Grindle S."/>
            <person name="Dignard D."/>
            <person name="Hogues H."/>
            <person name="Cuomo C."/>
            <person name="Berriman M."/>
            <person name="Scherer S."/>
            <person name="Magee B.B."/>
            <person name="Whiteway M."/>
            <person name="Chibana H."/>
            <person name="Nantel A."/>
            <person name="Magee P.T."/>
        </authorList>
    </citation>
    <scope>GENOME REANNOTATION</scope>
    <source>
        <strain evidence="5">SC5314 / ATCC MYA-2876</strain>
    </source>
</reference>
<dbReference type="PROSITE" id="PS50828">
    <property type="entry name" value="SMR"/>
    <property type="match status" value="1"/>
</dbReference>
<name>A0A1D8PNE2_CANAL</name>
<dbReference type="SUPFAM" id="SSF160443">
    <property type="entry name" value="SMR domain-like"/>
    <property type="match status" value="1"/>
</dbReference>
<dbReference type="PANTHER" id="PTHR46535">
    <property type="entry name" value="NEDD4-BINDING PROTEIN 2"/>
    <property type="match status" value="1"/>
</dbReference>
<feature type="region of interest" description="Disordered" evidence="1">
    <location>
        <begin position="136"/>
        <end position="170"/>
    </location>
</feature>
<protein>
    <recommendedName>
        <fullName evidence="2">Smr domain-containing protein</fullName>
    </recommendedName>
</protein>
<dbReference type="PANTHER" id="PTHR46535:SF1">
    <property type="entry name" value="NEDD4-BINDING PROTEIN 2"/>
    <property type="match status" value="1"/>
</dbReference>
<dbReference type="EMBL" id="CP017627">
    <property type="protein sequence ID" value="AOW29661.1"/>
    <property type="molecule type" value="Genomic_DNA"/>
</dbReference>
<dbReference type="KEGG" id="cal:CAALFM_C502350CA"/>
<evidence type="ECO:0000256" key="1">
    <source>
        <dbReference type="SAM" id="MobiDB-lite"/>
    </source>
</evidence>
<dbReference type="CGD" id="CAL0000199643">
    <property type="gene designation" value="orf19.11718"/>
</dbReference>
<gene>
    <name evidence="4" type="ordered locus">CAALFM_C502350CA</name>
    <name evidence="3" type="ordered locus">orf19.11718</name>
</gene>
<evidence type="ECO:0000313" key="3">
    <source>
        <dbReference type="CGD" id="CAL0000199643"/>
    </source>
</evidence>
<dbReference type="InterPro" id="IPR036063">
    <property type="entry name" value="Smr_dom_sf"/>
</dbReference>
<feature type="domain" description="Smr" evidence="2">
    <location>
        <begin position="194"/>
        <end position="266"/>
    </location>
</feature>
<dbReference type="InterPro" id="IPR002625">
    <property type="entry name" value="Smr_dom"/>
</dbReference>
<dbReference type="InParanoid" id="A0A1D8PNE2"/>